<dbReference type="Proteomes" id="UP000007962">
    <property type="component" value="Chromosome"/>
</dbReference>
<dbReference type="HOGENOM" id="CLU_2271905_0_0_11"/>
<dbReference type="EMBL" id="CP001618">
    <property type="protein sequence ID" value="ACQ82073.1"/>
    <property type="molecule type" value="Genomic_DNA"/>
</dbReference>
<sequence>MSFEAAMQALTDDANRWRTVAGELNSASTSAGGLGLAASQFSFAGATVSQTYENLRAHVQEVLSQGNTEITGAAAELDQVRTTYEGTDQAAKDRLNGTWNWN</sequence>
<gene>
    <name evidence="1" type="ordered locus">Bcav_3831</name>
</gene>
<dbReference type="eggNOG" id="ENOG502ZHE0">
    <property type="taxonomic scope" value="Bacteria"/>
</dbReference>
<dbReference type="RefSeq" id="WP_015884310.1">
    <property type="nucleotide sequence ID" value="NC_012669.1"/>
</dbReference>
<organism evidence="1 2">
    <name type="scientific">Beutenbergia cavernae (strain ATCC BAA-8 / DSM 12333 / CCUG 43141 / JCM 11478 / NBRC 16432 / NCIMB 13614 / HKI 0122)</name>
    <dbReference type="NCBI Taxonomy" id="471853"/>
    <lineage>
        <taxon>Bacteria</taxon>
        <taxon>Bacillati</taxon>
        <taxon>Actinomycetota</taxon>
        <taxon>Actinomycetes</taxon>
        <taxon>Micrococcales</taxon>
        <taxon>Beutenbergiaceae</taxon>
        <taxon>Beutenbergia</taxon>
    </lineage>
</organism>
<evidence type="ECO:0000313" key="2">
    <source>
        <dbReference type="Proteomes" id="UP000007962"/>
    </source>
</evidence>
<name>C5C4E9_BEUC1</name>
<keyword evidence="2" id="KW-1185">Reference proteome</keyword>
<accession>C5C4E9</accession>
<evidence type="ECO:0000313" key="1">
    <source>
        <dbReference type="EMBL" id="ACQ82073.1"/>
    </source>
</evidence>
<protein>
    <submittedName>
        <fullName evidence="1">Uncharacterized protein</fullName>
    </submittedName>
</protein>
<dbReference type="STRING" id="471853.Bcav_3831"/>
<dbReference type="KEGG" id="bcv:Bcav_3831"/>
<reference evidence="1 2" key="1">
    <citation type="journal article" date="2009" name="Stand. Genomic Sci.">
        <title>Complete genome sequence of Beutenbergia cavernae type strain (HKI 0122).</title>
        <authorList>
            <person name="Land M."/>
            <person name="Pukall R."/>
            <person name="Abt B."/>
            <person name="Goker M."/>
            <person name="Rohde M."/>
            <person name="Glavina Del Rio T."/>
            <person name="Tice H."/>
            <person name="Copeland A."/>
            <person name="Cheng J.F."/>
            <person name="Lucas S."/>
            <person name="Chen F."/>
            <person name="Nolan M."/>
            <person name="Bruce D."/>
            <person name="Goodwin L."/>
            <person name="Pitluck S."/>
            <person name="Ivanova N."/>
            <person name="Mavromatis K."/>
            <person name="Ovchinnikova G."/>
            <person name="Pati A."/>
            <person name="Chen A."/>
            <person name="Palaniappan K."/>
            <person name="Hauser L."/>
            <person name="Chang Y.J."/>
            <person name="Jefferies C.C."/>
            <person name="Saunders E."/>
            <person name="Brettin T."/>
            <person name="Detter J.C."/>
            <person name="Han C."/>
            <person name="Chain P."/>
            <person name="Bristow J."/>
            <person name="Eisen J.A."/>
            <person name="Markowitz V."/>
            <person name="Hugenholtz P."/>
            <person name="Kyrpides N.C."/>
            <person name="Klenk H.P."/>
            <person name="Lapidus A."/>
        </authorList>
    </citation>
    <scope>NUCLEOTIDE SEQUENCE [LARGE SCALE GENOMIC DNA]</scope>
    <source>
        <strain evidence="2">ATCC BAA-8 / DSM 12333 / NBRC 16432</strain>
    </source>
</reference>
<proteinExistence type="predicted"/>
<dbReference type="AlphaFoldDB" id="C5C4E9"/>